<feature type="active site" description="Charge relay system" evidence="10">
    <location>
        <position position="83"/>
    </location>
</feature>
<evidence type="ECO:0000256" key="6">
    <source>
        <dbReference type="ARBA" id="ARBA00022741"/>
    </source>
</evidence>
<feature type="active site" description="Charge relay system" evidence="10">
    <location>
        <position position="158"/>
    </location>
</feature>
<organism evidence="12 13">
    <name type="scientific">Rhodopirellula sallentina SM41</name>
    <dbReference type="NCBI Taxonomy" id="1263870"/>
    <lineage>
        <taxon>Bacteria</taxon>
        <taxon>Pseudomonadati</taxon>
        <taxon>Planctomycetota</taxon>
        <taxon>Planctomycetia</taxon>
        <taxon>Pirellulales</taxon>
        <taxon>Pirellulaceae</taxon>
        <taxon>Rhodopirellula</taxon>
    </lineage>
</organism>
<evidence type="ECO:0000259" key="11">
    <source>
        <dbReference type="Pfam" id="PF01425"/>
    </source>
</evidence>
<comment type="function">
    <text evidence="10">Allows the formation of correctly charged Gln-tRNA(Gln) through the transamidation of misacylated Glu-tRNA(Gln) in organisms which lack glutaminyl-tRNA synthetase. The reaction takes place in the presence of glutamine and ATP through an activated gamma-phospho-Glu-tRNA(Gln).</text>
</comment>
<evidence type="ECO:0000256" key="1">
    <source>
        <dbReference type="ARBA" id="ARBA00008069"/>
    </source>
</evidence>
<dbReference type="InterPro" id="IPR004412">
    <property type="entry name" value="GatA"/>
</dbReference>
<protein>
    <recommendedName>
        <fullName evidence="4 10">Glutamyl-tRNA(Gln) amidotransferase subunit A</fullName>
        <shortName evidence="10">Glu-ADT subunit A</shortName>
        <ecNumber evidence="3 10">6.3.5.7</ecNumber>
    </recommendedName>
</protein>
<dbReference type="InterPro" id="IPR036928">
    <property type="entry name" value="AS_sf"/>
</dbReference>
<dbReference type="GO" id="GO:0006412">
    <property type="term" value="P:translation"/>
    <property type="evidence" value="ECO:0007669"/>
    <property type="project" value="UniProtKB-UniRule"/>
</dbReference>
<dbReference type="EMBL" id="ANOH01000095">
    <property type="protein sequence ID" value="EMI57332.1"/>
    <property type="molecule type" value="Genomic_DNA"/>
</dbReference>
<keyword evidence="7 10" id="KW-0067">ATP-binding</keyword>
<evidence type="ECO:0000256" key="2">
    <source>
        <dbReference type="ARBA" id="ARBA00011123"/>
    </source>
</evidence>
<dbReference type="PANTHER" id="PTHR11895:SF151">
    <property type="entry name" value="GLUTAMYL-TRNA(GLN) AMIDOTRANSFERASE SUBUNIT A"/>
    <property type="match status" value="1"/>
</dbReference>
<evidence type="ECO:0000256" key="8">
    <source>
        <dbReference type="ARBA" id="ARBA00022917"/>
    </source>
</evidence>
<dbReference type="PIRSF" id="PIRSF001221">
    <property type="entry name" value="Amidase_fungi"/>
    <property type="match status" value="1"/>
</dbReference>
<reference evidence="12 13" key="1">
    <citation type="journal article" date="2013" name="Mar. Genomics">
        <title>Expression of sulfatases in Rhodopirellula baltica and the diversity of sulfatases in the genus Rhodopirellula.</title>
        <authorList>
            <person name="Wegner C.E."/>
            <person name="Richter-Heitmann T."/>
            <person name="Klindworth A."/>
            <person name="Klockow C."/>
            <person name="Richter M."/>
            <person name="Achstetter T."/>
            <person name="Glockner F.O."/>
            <person name="Harder J."/>
        </authorList>
    </citation>
    <scope>NUCLEOTIDE SEQUENCE [LARGE SCALE GENOMIC DNA]</scope>
    <source>
        <strain evidence="12 13">SM41</strain>
    </source>
</reference>
<evidence type="ECO:0000256" key="5">
    <source>
        <dbReference type="ARBA" id="ARBA00022598"/>
    </source>
</evidence>
<comment type="caution">
    <text evidence="12">The sequence shown here is derived from an EMBL/GenBank/DDBJ whole genome shotgun (WGS) entry which is preliminary data.</text>
</comment>
<dbReference type="PROSITE" id="PS00571">
    <property type="entry name" value="AMIDASES"/>
    <property type="match status" value="1"/>
</dbReference>
<evidence type="ECO:0000256" key="3">
    <source>
        <dbReference type="ARBA" id="ARBA00012739"/>
    </source>
</evidence>
<dbReference type="AlphaFoldDB" id="M5U770"/>
<evidence type="ECO:0000256" key="4">
    <source>
        <dbReference type="ARBA" id="ARBA00014428"/>
    </source>
</evidence>
<keyword evidence="8 10" id="KW-0648">Protein biosynthesis</keyword>
<dbReference type="Proteomes" id="UP000011885">
    <property type="component" value="Unassembled WGS sequence"/>
</dbReference>
<dbReference type="NCBIfam" id="TIGR00132">
    <property type="entry name" value="gatA"/>
    <property type="match status" value="1"/>
</dbReference>
<evidence type="ECO:0000256" key="7">
    <source>
        <dbReference type="ARBA" id="ARBA00022840"/>
    </source>
</evidence>
<evidence type="ECO:0000256" key="9">
    <source>
        <dbReference type="ARBA" id="ARBA00047407"/>
    </source>
</evidence>
<comment type="similarity">
    <text evidence="1 10">Belongs to the amidase family. GatA subfamily.</text>
</comment>
<dbReference type="GO" id="GO:0030956">
    <property type="term" value="C:glutamyl-tRNA(Gln) amidotransferase complex"/>
    <property type="evidence" value="ECO:0007669"/>
    <property type="project" value="InterPro"/>
</dbReference>
<evidence type="ECO:0000313" key="12">
    <source>
        <dbReference type="EMBL" id="EMI57332.1"/>
    </source>
</evidence>
<sequence>MPGILPNMLDSTSTILELLESGDATAKEVTETALRAIGATEPTHKSYTHVSYDAALQAAAKVDEDRKAGRPLPPLAGLPVAIKDVLCTSDMPTTCSSNMLRNFTPPYDATVVAKLKQAGAIVIGKTNMDEFAMGASTETSAMGVTRNPWDTDRTPGGSSGGAAAAVASGTVPLSIGTDTGGSIRQPAAFCGITGLKPTYGRCSRYGLVAFASSLDQAGPMGWAVSDVAIGLQAMAGYDPADSTSVDHEVPDYRAAITDPDMKGVRIGVLRSAVDQEGVTPAIRTAFAEAEKVYRDLGAEIVEIDLEHSPYWVPTYYVIAPCEASSNLSRFDGAHYGYRHEAGASGEAALENTQPLEAMYRSSRAAGFGSEVKRRIMVGTYALSEGYYDAYYNQALKVRRLIRGDYDAAFEKVDLILGPVTPSPAFRLGENIDDPISMYLCDLFTVGANLAGVPAISLPGGTNDDGLPVGVQLQAPVMQECKLLAAGAAFQSATSHHQQRPEGFVAT</sequence>
<dbReference type="GO" id="GO:0005524">
    <property type="term" value="F:ATP binding"/>
    <property type="evidence" value="ECO:0007669"/>
    <property type="project" value="UniProtKB-KW"/>
</dbReference>
<gene>
    <name evidence="10" type="primary">gatA</name>
    <name evidence="12" type="ORF">RSSM_01173</name>
</gene>
<dbReference type="PATRIC" id="fig|1263870.3.peg.1268"/>
<dbReference type="GO" id="GO:0050567">
    <property type="term" value="F:glutaminyl-tRNA synthase (glutamine-hydrolyzing) activity"/>
    <property type="evidence" value="ECO:0007669"/>
    <property type="project" value="UniProtKB-UniRule"/>
</dbReference>
<dbReference type="EC" id="6.3.5.7" evidence="3 10"/>
<proteinExistence type="inferred from homology"/>
<name>M5U770_9BACT</name>
<keyword evidence="13" id="KW-1185">Reference proteome</keyword>
<evidence type="ECO:0000256" key="10">
    <source>
        <dbReference type="HAMAP-Rule" id="MF_00120"/>
    </source>
</evidence>
<dbReference type="PANTHER" id="PTHR11895">
    <property type="entry name" value="TRANSAMIDASE"/>
    <property type="match status" value="1"/>
</dbReference>
<dbReference type="Pfam" id="PF01425">
    <property type="entry name" value="Amidase"/>
    <property type="match status" value="1"/>
</dbReference>
<comment type="subunit">
    <text evidence="2 10">Heterotrimer of A, B and C subunits.</text>
</comment>
<keyword evidence="5 10" id="KW-0436">Ligase</keyword>
<dbReference type="InterPro" id="IPR020556">
    <property type="entry name" value="Amidase_CS"/>
</dbReference>
<dbReference type="HAMAP" id="MF_00120">
    <property type="entry name" value="GatA"/>
    <property type="match status" value="1"/>
</dbReference>
<accession>M5U770</accession>
<comment type="catalytic activity">
    <reaction evidence="9 10">
        <text>L-glutamyl-tRNA(Gln) + L-glutamine + ATP + H2O = L-glutaminyl-tRNA(Gln) + L-glutamate + ADP + phosphate + H(+)</text>
        <dbReference type="Rhea" id="RHEA:17521"/>
        <dbReference type="Rhea" id="RHEA-COMP:9681"/>
        <dbReference type="Rhea" id="RHEA-COMP:9684"/>
        <dbReference type="ChEBI" id="CHEBI:15377"/>
        <dbReference type="ChEBI" id="CHEBI:15378"/>
        <dbReference type="ChEBI" id="CHEBI:29985"/>
        <dbReference type="ChEBI" id="CHEBI:30616"/>
        <dbReference type="ChEBI" id="CHEBI:43474"/>
        <dbReference type="ChEBI" id="CHEBI:58359"/>
        <dbReference type="ChEBI" id="CHEBI:78520"/>
        <dbReference type="ChEBI" id="CHEBI:78521"/>
        <dbReference type="ChEBI" id="CHEBI:456216"/>
        <dbReference type="EC" id="6.3.5.7"/>
    </reaction>
</comment>
<evidence type="ECO:0000313" key="13">
    <source>
        <dbReference type="Proteomes" id="UP000011885"/>
    </source>
</evidence>
<feature type="active site" description="Acyl-ester intermediate" evidence="10">
    <location>
        <position position="182"/>
    </location>
</feature>
<dbReference type="InterPro" id="IPR000120">
    <property type="entry name" value="Amidase"/>
</dbReference>
<keyword evidence="12" id="KW-0808">Transferase</keyword>
<dbReference type="SUPFAM" id="SSF75304">
    <property type="entry name" value="Amidase signature (AS) enzymes"/>
    <property type="match status" value="1"/>
</dbReference>
<keyword evidence="6 10" id="KW-0547">Nucleotide-binding</keyword>
<feature type="domain" description="Amidase" evidence="11">
    <location>
        <begin position="28"/>
        <end position="483"/>
    </location>
</feature>
<dbReference type="GO" id="GO:0016740">
    <property type="term" value="F:transferase activity"/>
    <property type="evidence" value="ECO:0007669"/>
    <property type="project" value="UniProtKB-KW"/>
</dbReference>
<dbReference type="Gene3D" id="3.90.1300.10">
    <property type="entry name" value="Amidase signature (AS) domain"/>
    <property type="match status" value="1"/>
</dbReference>
<dbReference type="InterPro" id="IPR023631">
    <property type="entry name" value="Amidase_dom"/>
</dbReference>